<evidence type="ECO:0000313" key="6">
    <source>
        <dbReference type="EMBL" id="WZK91592.1"/>
    </source>
</evidence>
<dbReference type="Gene3D" id="1.10.443.10">
    <property type="entry name" value="Intergrase catalytic core"/>
    <property type="match status" value="1"/>
</dbReference>
<proteinExistence type="inferred from homology"/>
<geneLocation type="plasmid" evidence="6 7">
    <name>unnamed5</name>
</geneLocation>
<comment type="similarity">
    <text evidence="1">Belongs to the 'phage' integrase family.</text>
</comment>
<protein>
    <submittedName>
        <fullName evidence="6">Tyrosine-type recombinase/integrase</fullName>
    </submittedName>
</protein>
<keyword evidence="7" id="KW-1185">Reference proteome</keyword>
<dbReference type="InterPro" id="IPR011010">
    <property type="entry name" value="DNA_brk_join_enz"/>
</dbReference>
<sequence>MSAWHDPTLAVVENFLQSSRFGQSSCRTYRSILRSFEDAARRHPAVDRQMLEAWLGEMAPRWKLPTLLNQVCIVDRFLDHLVRNEVIASNPVAELRSERNIKQNKPIWRALVSSNPDEALAALHRPAPFGSVLGDFMRDHVALMRSRGYKYEAQAHWLLRFDRFLQTHPEFAGGPLETMLTHWAATKPTRNHAAECQKLGRILTKARFRLDPNIPPKRFNPRPEREVAREHRRPHIFSPADIRHMLDVARSYPSPHSPLRPLSLYTMILLAYCAGLRRGELARLDLGDIDLRSGTITVRETKFYKTRILPLSDSVMVELRTYLDARRRAGAPQEPQSGLFWQNHFRDRYAPVVVSTMITNVMRLAGFKPPSGRIGPRVHDLRHSMVVNRILQWYRAGINPQGRLHFLSTYMGHRDINSTLVYITVTQDLLQEASERFRAVGAPCLTMEALS</sequence>
<evidence type="ECO:0000256" key="3">
    <source>
        <dbReference type="ARBA" id="ARBA00023125"/>
    </source>
</evidence>
<keyword evidence="2" id="KW-0229">DNA integration</keyword>
<evidence type="ECO:0000259" key="5">
    <source>
        <dbReference type="PROSITE" id="PS51898"/>
    </source>
</evidence>
<evidence type="ECO:0000256" key="1">
    <source>
        <dbReference type="ARBA" id="ARBA00008857"/>
    </source>
</evidence>
<accession>A0ABZ2Y267</accession>
<dbReference type="PANTHER" id="PTHR30349:SF41">
    <property type="entry name" value="INTEGRASE_RECOMBINASE PROTEIN MJ0367-RELATED"/>
    <property type="match status" value="1"/>
</dbReference>
<keyword evidence="3" id="KW-0238">DNA-binding</keyword>
<evidence type="ECO:0000313" key="7">
    <source>
        <dbReference type="Proteomes" id="UP001623232"/>
    </source>
</evidence>
<reference evidence="6 7" key="1">
    <citation type="submission" date="2023-04" db="EMBL/GenBank/DDBJ databases">
        <title>Complete genome sequence of Alisedimentitalea scapharcae.</title>
        <authorList>
            <person name="Rong J.-C."/>
            <person name="Yi M.-L."/>
            <person name="Zhao Q."/>
        </authorList>
    </citation>
    <scope>NUCLEOTIDE SEQUENCE [LARGE SCALE GENOMIC DNA]</scope>
    <source>
        <strain evidence="6 7">KCTC 42119</strain>
        <plasmid evidence="6 7">unnamed5</plasmid>
    </source>
</reference>
<organism evidence="6 7">
    <name type="scientific">Aliisedimentitalea scapharcae</name>
    <dbReference type="NCBI Taxonomy" id="1524259"/>
    <lineage>
        <taxon>Bacteria</taxon>
        <taxon>Pseudomonadati</taxon>
        <taxon>Pseudomonadota</taxon>
        <taxon>Alphaproteobacteria</taxon>
        <taxon>Rhodobacterales</taxon>
        <taxon>Roseobacteraceae</taxon>
        <taxon>Aliisedimentitalea</taxon>
    </lineage>
</organism>
<dbReference type="RefSeq" id="WP_343212043.1">
    <property type="nucleotide sequence ID" value="NZ_CP123588.1"/>
</dbReference>
<keyword evidence="6" id="KW-0614">Plasmid</keyword>
<dbReference type="InterPro" id="IPR002104">
    <property type="entry name" value="Integrase_catalytic"/>
</dbReference>
<dbReference type="Pfam" id="PF00589">
    <property type="entry name" value="Phage_integrase"/>
    <property type="match status" value="1"/>
</dbReference>
<feature type="domain" description="Tyr recombinase" evidence="5">
    <location>
        <begin position="232"/>
        <end position="435"/>
    </location>
</feature>
<dbReference type="PROSITE" id="PS51898">
    <property type="entry name" value="TYR_RECOMBINASE"/>
    <property type="match status" value="1"/>
</dbReference>
<dbReference type="PANTHER" id="PTHR30349">
    <property type="entry name" value="PHAGE INTEGRASE-RELATED"/>
    <property type="match status" value="1"/>
</dbReference>
<keyword evidence="4" id="KW-0233">DNA recombination</keyword>
<gene>
    <name evidence="6" type="ORF">QEZ52_23415</name>
</gene>
<evidence type="ECO:0000256" key="4">
    <source>
        <dbReference type="ARBA" id="ARBA00023172"/>
    </source>
</evidence>
<name>A0ABZ2Y267_9RHOB</name>
<dbReference type="Proteomes" id="UP001623232">
    <property type="component" value="Plasmid unnamed5"/>
</dbReference>
<evidence type="ECO:0000256" key="2">
    <source>
        <dbReference type="ARBA" id="ARBA00022908"/>
    </source>
</evidence>
<dbReference type="InterPro" id="IPR050090">
    <property type="entry name" value="Tyrosine_recombinase_XerCD"/>
</dbReference>
<dbReference type="SUPFAM" id="SSF56349">
    <property type="entry name" value="DNA breaking-rejoining enzymes"/>
    <property type="match status" value="1"/>
</dbReference>
<dbReference type="EMBL" id="CP123588">
    <property type="protein sequence ID" value="WZK91592.1"/>
    <property type="molecule type" value="Genomic_DNA"/>
</dbReference>
<dbReference type="InterPro" id="IPR013762">
    <property type="entry name" value="Integrase-like_cat_sf"/>
</dbReference>